<sequence>MGSVSRSESYRNVLATPPPAGPSICATCHRGTSGYVRCYQCNKHREVYGDELADVVVPISLAISGGQLTRELSGYKYNDSPQVRKEFAYNLASTLAVFLATHEGCLATAVGVRVFDLVTIVPGTRQRSGQHPLAEILGKTVMRTSGRFADTMAATGGNDHLTVRPGSVTVHTTVAGRVVLLVDDTWTSGASLQSAAIALKRAGARRVAGLVIGRRLDADDLTAAEVLEFARTHQFGWDVCVLCRTA</sequence>
<accession>A0ABP3D7M9</accession>
<dbReference type="RefSeq" id="WP_343933861.1">
    <property type="nucleotide sequence ID" value="NZ_BAAABU010000004.1"/>
</dbReference>
<comment type="caution">
    <text evidence="1">The sequence shown here is derived from an EMBL/GenBank/DDBJ whole genome shotgun (WGS) entry which is preliminary data.</text>
</comment>
<dbReference type="InterPro" id="IPR000836">
    <property type="entry name" value="PRTase_dom"/>
</dbReference>
<evidence type="ECO:0000313" key="2">
    <source>
        <dbReference type="Proteomes" id="UP001500416"/>
    </source>
</evidence>
<name>A0ABP3D7M9_9PSEU</name>
<proteinExistence type="predicted"/>
<organism evidence="1 2">
    <name type="scientific">Saccharothrix mutabilis subsp. mutabilis</name>
    <dbReference type="NCBI Taxonomy" id="66855"/>
    <lineage>
        <taxon>Bacteria</taxon>
        <taxon>Bacillati</taxon>
        <taxon>Actinomycetota</taxon>
        <taxon>Actinomycetes</taxon>
        <taxon>Pseudonocardiales</taxon>
        <taxon>Pseudonocardiaceae</taxon>
        <taxon>Saccharothrix</taxon>
    </lineage>
</organism>
<dbReference type="Gene3D" id="3.40.50.2020">
    <property type="match status" value="1"/>
</dbReference>
<dbReference type="Proteomes" id="UP001500416">
    <property type="component" value="Unassembled WGS sequence"/>
</dbReference>
<evidence type="ECO:0000313" key="1">
    <source>
        <dbReference type="EMBL" id="GAA0225425.1"/>
    </source>
</evidence>
<dbReference type="CDD" id="cd06223">
    <property type="entry name" value="PRTases_typeI"/>
    <property type="match status" value="1"/>
</dbReference>
<gene>
    <name evidence="1" type="ORF">GCM10010492_24520</name>
</gene>
<dbReference type="EMBL" id="BAAABU010000004">
    <property type="protein sequence ID" value="GAA0225425.1"/>
    <property type="molecule type" value="Genomic_DNA"/>
</dbReference>
<reference evidence="2" key="1">
    <citation type="journal article" date="2019" name="Int. J. Syst. Evol. Microbiol.">
        <title>The Global Catalogue of Microorganisms (GCM) 10K type strain sequencing project: providing services to taxonomists for standard genome sequencing and annotation.</title>
        <authorList>
            <consortium name="The Broad Institute Genomics Platform"/>
            <consortium name="The Broad Institute Genome Sequencing Center for Infectious Disease"/>
            <person name="Wu L."/>
            <person name="Ma J."/>
        </authorList>
    </citation>
    <scope>NUCLEOTIDE SEQUENCE [LARGE SCALE GENOMIC DNA]</scope>
    <source>
        <strain evidence="2">JCM 3380</strain>
    </source>
</reference>
<protein>
    <recommendedName>
        <fullName evidence="3">Phosphoribosyltransferase domain-containing protein</fullName>
    </recommendedName>
</protein>
<dbReference type="InterPro" id="IPR029057">
    <property type="entry name" value="PRTase-like"/>
</dbReference>
<dbReference type="SUPFAM" id="SSF53271">
    <property type="entry name" value="PRTase-like"/>
    <property type="match status" value="1"/>
</dbReference>
<evidence type="ECO:0008006" key="3">
    <source>
        <dbReference type="Google" id="ProtNLM"/>
    </source>
</evidence>
<keyword evidence="2" id="KW-1185">Reference proteome</keyword>